<dbReference type="Proteomes" id="UP001408594">
    <property type="component" value="Unassembled WGS sequence"/>
</dbReference>
<protein>
    <submittedName>
        <fullName evidence="1">Uncharacterized protein</fullName>
    </submittedName>
</protein>
<evidence type="ECO:0000313" key="2">
    <source>
        <dbReference type="Proteomes" id="UP001408594"/>
    </source>
</evidence>
<reference evidence="1 2" key="1">
    <citation type="submission" date="2024-02" db="EMBL/GenBank/DDBJ databases">
        <title>Microbulbifer aestuariivivens NBRC 112533.</title>
        <authorList>
            <person name="Ichikawa N."/>
            <person name="Katano-Makiyama Y."/>
            <person name="Hidaka K."/>
        </authorList>
    </citation>
    <scope>NUCLEOTIDE SEQUENCE [LARGE SCALE GENOMIC DNA]</scope>
    <source>
        <strain evidence="1 2">NBRC 112533</strain>
    </source>
</reference>
<proteinExistence type="predicted"/>
<accession>A0ABP9WSN5</accession>
<dbReference type="EMBL" id="BAABRT010000025">
    <property type="protein sequence ID" value="GAA5526074.1"/>
    <property type="molecule type" value="Genomic_DNA"/>
</dbReference>
<evidence type="ECO:0000313" key="1">
    <source>
        <dbReference type="EMBL" id="GAA5526074.1"/>
    </source>
</evidence>
<gene>
    <name evidence="1" type="ORF">Maes01_02668</name>
</gene>
<sequence>MNYHVIQRRTFTHRLTVTCNGHVKQETALCHIFTSQNLPYFLFNLIWGDVGEEAEPASINTEKRHAVLREGSCSAKQAAITTDNDDQIAELAKFIFARNTCSVVRY</sequence>
<keyword evidence="2" id="KW-1185">Reference proteome</keyword>
<comment type="caution">
    <text evidence="1">The sequence shown here is derived from an EMBL/GenBank/DDBJ whole genome shotgun (WGS) entry which is preliminary data.</text>
</comment>
<name>A0ABP9WSN5_9GAMM</name>
<organism evidence="1 2">
    <name type="scientific">Microbulbifer aestuariivivens</name>
    <dbReference type="NCBI Taxonomy" id="1908308"/>
    <lineage>
        <taxon>Bacteria</taxon>
        <taxon>Pseudomonadati</taxon>
        <taxon>Pseudomonadota</taxon>
        <taxon>Gammaproteobacteria</taxon>
        <taxon>Cellvibrionales</taxon>
        <taxon>Microbulbiferaceae</taxon>
        <taxon>Microbulbifer</taxon>
    </lineage>
</organism>